<dbReference type="SUPFAM" id="SSF54593">
    <property type="entry name" value="Glyoxalase/Bleomycin resistance protein/Dihydroxybiphenyl dioxygenase"/>
    <property type="match status" value="1"/>
</dbReference>
<dbReference type="Pfam" id="PF00903">
    <property type="entry name" value="Glyoxalase"/>
    <property type="match status" value="1"/>
</dbReference>
<dbReference type="CDD" id="cd07247">
    <property type="entry name" value="SgaA_N_like"/>
    <property type="match status" value="1"/>
</dbReference>
<organism evidence="2 3">
    <name type="scientific">Reinekea marinisedimentorum</name>
    <dbReference type="NCBI Taxonomy" id="230495"/>
    <lineage>
        <taxon>Bacteria</taxon>
        <taxon>Pseudomonadati</taxon>
        <taxon>Pseudomonadota</taxon>
        <taxon>Gammaproteobacteria</taxon>
        <taxon>Oceanospirillales</taxon>
        <taxon>Saccharospirillaceae</taxon>
        <taxon>Reinekea</taxon>
    </lineage>
</organism>
<accession>A0A4R3I6A5</accession>
<gene>
    <name evidence="2" type="ORF">BCF53_10530</name>
</gene>
<dbReference type="PANTHER" id="PTHR33993:SF2">
    <property type="entry name" value="VOC DOMAIN-CONTAINING PROTEIN"/>
    <property type="match status" value="1"/>
</dbReference>
<evidence type="ECO:0000313" key="3">
    <source>
        <dbReference type="Proteomes" id="UP000295793"/>
    </source>
</evidence>
<evidence type="ECO:0000259" key="1">
    <source>
        <dbReference type="PROSITE" id="PS51819"/>
    </source>
</evidence>
<dbReference type="PROSITE" id="PS51819">
    <property type="entry name" value="VOC"/>
    <property type="match status" value="1"/>
</dbReference>
<evidence type="ECO:0000313" key="2">
    <source>
        <dbReference type="EMBL" id="TCS41604.1"/>
    </source>
</evidence>
<dbReference type="InterPro" id="IPR004360">
    <property type="entry name" value="Glyas_Fos-R_dOase_dom"/>
</dbReference>
<dbReference type="AlphaFoldDB" id="A0A4R3I6A5"/>
<dbReference type="Gene3D" id="3.10.180.10">
    <property type="entry name" value="2,3-Dihydroxybiphenyl 1,2-Dioxygenase, domain 1"/>
    <property type="match status" value="1"/>
</dbReference>
<dbReference type="Proteomes" id="UP000295793">
    <property type="component" value="Unassembled WGS sequence"/>
</dbReference>
<dbReference type="InterPro" id="IPR052164">
    <property type="entry name" value="Anthracycline_SecMetBiosynth"/>
</dbReference>
<protein>
    <recommendedName>
        <fullName evidence="1">VOC domain-containing protein</fullName>
    </recommendedName>
</protein>
<reference evidence="2 3" key="1">
    <citation type="submission" date="2019-03" db="EMBL/GenBank/DDBJ databases">
        <title>Genomic Encyclopedia of Archaeal and Bacterial Type Strains, Phase II (KMG-II): from individual species to whole genera.</title>
        <authorList>
            <person name="Goeker M."/>
        </authorList>
    </citation>
    <scope>NUCLEOTIDE SEQUENCE [LARGE SCALE GENOMIC DNA]</scope>
    <source>
        <strain evidence="2 3">DSM 15388</strain>
    </source>
</reference>
<comment type="caution">
    <text evidence="2">The sequence shown here is derived from an EMBL/GenBank/DDBJ whole genome shotgun (WGS) entry which is preliminary data.</text>
</comment>
<proteinExistence type="predicted"/>
<dbReference type="EMBL" id="SLZR01000005">
    <property type="protein sequence ID" value="TCS41604.1"/>
    <property type="molecule type" value="Genomic_DNA"/>
</dbReference>
<name>A0A4R3I6A5_9GAMM</name>
<dbReference type="PANTHER" id="PTHR33993">
    <property type="entry name" value="GLYOXALASE-RELATED"/>
    <property type="match status" value="1"/>
</dbReference>
<dbReference type="InterPro" id="IPR037523">
    <property type="entry name" value="VOC_core"/>
</dbReference>
<dbReference type="RefSeq" id="WP_132700990.1">
    <property type="nucleotide sequence ID" value="NZ_SLZR01000005.1"/>
</dbReference>
<dbReference type="InterPro" id="IPR029068">
    <property type="entry name" value="Glyas_Bleomycin-R_OHBP_Dase"/>
</dbReference>
<keyword evidence="3" id="KW-1185">Reference proteome</keyword>
<sequence length="129" mass="14010">MDRNAVCWFEIYVDDMPRAKAFYESVFNLKLTRLDTPEQSKDFPQPEMWAFPMGDRPGSSGAICKMAGVSAGGNSTLVYFDCDDCSVEESRVGSAGGKVVVSKMAIGESGFISIAQDTEGNSIGFHSMK</sequence>
<dbReference type="OrthoDB" id="8776491at2"/>
<feature type="domain" description="VOC" evidence="1">
    <location>
        <begin position="5"/>
        <end position="128"/>
    </location>
</feature>